<feature type="domain" description="DUF2157" evidence="2">
    <location>
        <begin position="8"/>
        <end position="148"/>
    </location>
</feature>
<protein>
    <submittedName>
        <fullName evidence="3">DUF2157 domain-containing protein</fullName>
    </submittedName>
</protein>
<feature type="transmembrane region" description="Helical" evidence="1">
    <location>
        <begin position="127"/>
        <end position="152"/>
    </location>
</feature>
<feature type="transmembrane region" description="Helical" evidence="1">
    <location>
        <begin position="94"/>
        <end position="115"/>
    </location>
</feature>
<evidence type="ECO:0000313" key="4">
    <source>
        <dbReference type="EMBL" id="OAN00803.1"/>
    </source>
</evidence>
<evidence type="ECO:0000313" key="5">
    <source>
        <dbReference type="Proteomes" id="UP000094761"/>
    </source>
</evidence>
<keyword evidence="6" id="KW-1185">Reference proteome</keyword>
<feature type="transmembrane region" description="Helical" evidence="1">
    <location>
        <begin position="237"/>
        <end position="255"/>
    </location>
</feature>
<feature type="transmembrane region" description="Helical" evidence="1">
    <location>
        <begin position="210"/>
        <end position="231"/>
    </location>
</feature>
<keyword evidence="1" id="KW-0472">Membrane</keyword>
<dbReference type="OrthoDB" id="327621at2"/>
<evidence type="ECO:0000313" key="3">
    <source>
        <dbReference type="EMBL" id="MDC5741484.1"/>
    </source>
</evidence>
<feature type="transmembrane region" description="Helical" evidence="1">
    <location>
        <begin position="159"/>
        <end position="176"/>
    </location>
</feature>
<feature type="transmembrane region" description="Helical" evidence="1">
    <location>
        <begin position="42"/>
        <end position="63"/>
    </location>
</feature>
<dbReference type="Pfam" id="PF09925">
    <property type="entry name" value="DUF2157"/>
    <property type="match status" value="1"/>
</dbReference>
<dbReference type="InterPro" id="IPR018677">
    <property type="entry name" value="DUF2157"/>
</dbReference>
<accession>A0A178JF63</accession>
<reference evidence="3" key="2">
    <citation type="submission" date="2022-11" db="EMBL/GenBank/DDBJ databases">
        <title>Role of the vibriolysin VemA secreted by the emergent pathogen Vibrio europaeus in the colonization of Manila clam mucus.</title>
        <authorList>
            <person name="Martinez C."/>
            <person name="Rodriguez S."/>
            <person name="Vences A."/>
            <person name="Barja J.L."/>
            <person name="Toranzo A.E."/>
            <person name="Dubert J."/>
        </authorList>
    </citation>
    <scope>NUCLEOTIDE SEQUENCE</scope>
    <source>
        <strain evidence="3">3454</strain>
    </source>
</reference>
<name>A0A178JF63_9VIBR</name>
<dbReference type="Proteomes" id="UP000094761">
    <property type="component" value="Unassembled WGS sequence"/>
</dbReference>
<comment type="caution">
    <text evidence="4">The sequence shown here is derived from an EMBL/GenBank/DDBJ whole genome shotgun (WGS) entry which is preliminary data.</text>
</comment>
<dbReference type="EMBL" id="LUAX01000001">
    <property type="protein sequence ID" value="OAN00803.1"/>
    <property type="molecule type" value="Genomic_DNA"/>
</dbReference>
<organism evidence="4 5">
    <name type="scientific">Vibrio europaeus</name>
    <dbReference type="NCBI Taxonomy" id="300876"/>
    <lineage>
        <taxon>Bacteria</taxon>
        <taxon>Pseudomonadati</taxon>
        <taxon>Pseudomonadota</taxon>
        <taxon>Gammaproteobacteria</taxon>
        <taxon>Vibrionales</taxon>
        <taxon>Vibrionaceae</taxon>
        <taxon>Vibrio</taxon>
        <taxon>Vibrio oreintalis group</taxon>
    </lineage>
</organism>
<sequence>MRKELVDLVERGIVTSDTIERAKELAEIKPAPQAWVHFFNQLFVWLGSLAFSLSLIFFFAYNWADLSRFAKFSLIETCLIVSVGVYIKAERHKLVANAAMITSCLLVGALLALFGQTYQTGADTWQLFASWLVIITPWVVVARLIPAWVLWLALSNISIVLYLNTFSANHFLLFSFADSDSWALFLLNTGALCVWQFLSASHAWMQKKWMLHLLGTASGLIITYIVWTSLLNSSNDIVMPMLVWGASLASVYYFYRRRTLDLFMLSGGCLSLVLVTVTFIAQNIRGIDDLAYFLILTTVVILSGLIAAVWLKNVQREERRP</sequence>
<dbReference type="RefSeq" id="WP_069666694.1">
    <property type="nucleotide sequence ID" value="NZ_JAPFIM010000026.1"/>
</dbReference>
<feature type="transmembrane region" description="Helical" evidence="1">
    <location>
        <begin position="262"/>
        <end position="284"/>
    </location>
</feature>
<gene>
    <name evidence="4" type="ORF">AZ468_06650</name>
    <name evidence="3" type="ORF">OPW20_15540</name>
</gene>
<keyword evidence="1" id="KW-0812">Transmembrane</keyword>
<dbReference type="GeneID" id="78075361"/>
<evidence type="ECO:0000259" key="2">
    <source>
        <dbReference type="Pfam" id="PF09925"/>
    </source>
</evidence>
<proteinExistence type="predicted"/>
<dbReference type="AlphaFoldDB" id="A0A178JF63"/>
<evidence type="ECO:0000256" key="1">
    <source>
        <dbReference type="SAM" id="Phobius"/>
    </source>
</evidence>
<feature type="transmembrane region" description="Helical" evidence="1">
    <location>
        <begin position="69"/>
        <end position="87"/>
    </location>
</feature>
<evidence type="ECO:0000313" key="6">
    <source>
        <dbReference type="Proteomes" id="UP001150001"/>
    </source>
</evidence>
<keyword evidence="1" id="KW-1133">Transmembrane helix</keyword>
<feature type="transmembrane region" description="Helical" evidence="1">
    <location>
        <begin position="290"/>
        <end position="311"/>
    </location>
</feature>
<feature type="transmembrane region" description="Helical" evidence="1">
    <location>
        <begin position="182"/>
        <end position="198"/>
    </location>
</feature>
<dbReference type="EMBL" id="JAPFIT010000018">
    <property type="protein sequence ID" value="MDC5741484.1"/>
    <property type="molecule type" value="Genomic_DNA"/>
</dbReference>
<reference evidence="4 5" key="1">
    <citation type="submission" date="2016-03" db="EMBL/GenBank/DDBJ databases">
        <title>Draft genome sequence of the Vibrio tubiashii subs. europaeus.</title>
        <authorList>
            <person name="Spinard E."/>
            <person name="Dubert J."/>
            <person name="Nelson D.R."/>
            <person name="Barja J.L."/>
        </authorList>
    </citation>
    <scope>NUCLEOTIDE SEQUENCE [LARGE SCALE GENOMIC DNA]</scope>
    <source>
        <strain evidence="5">PP-638</strain>
        <strain evidence="4">PP2-638</strain>
    </source>
</reference>
<dbReference type="Proteomes" id="UP001150001">
    <property type="component" value="Unassembled WGS sequence"/>
</dbReference>